<dbReference type="InterPro" id="IPR009959">
    <property type="entry name" value="Cyclase_SnoaL-like"/>
</dbReference>
<dbReference type="Pfam" id="PF07366">
    <property type="entry name" value="SnoaL"/>
    <property type="match status" value="1"/>
</dbReference>
<dbReference type="PANTHER" id="PTHR38436">
    <property type="entry name" value="POLYKETIDE CYCLASE SNOAL-LIKE DOMAIN"/>
    <property type="match status" value="1"/>
</dbReference>
<comment type="caution">
    <text evidence="1">The sequence shown here is derived from an EMBL/GenBank/DDBJ whole genome shotgun (WGS) entry which is preliminary data.</text>
</comment>
<keyword evidence="2" id="KW-1185">Reference proteome</keyword>
<dbReference type="GO" id="GO:0030638">
    <property type="term" value="P:polyketide metabolic process"/>
    <property type="evidence" value="ECO:0007669"/>
    <property type="project" value="InterPro"/>
</dbReference>
<dbReference type="InterPro" id="IPR032710">
    <property type="entry name" value="NTF2-like_dom_sf"/>
</dbReference>
<evidence type="ECO:0008006" key="3">
    <source>
        <dbReference type="Google" id="ProtNLM"/>
    </source>
</evidence>
<evidence type="ECO:0000313" key="2">
    <source>
        <dbReference type="Proteomes" id="UP000614287"/>
    </source>
</evidence>
<proteinExistence type="predicted"/>
<accession>A0A8J3FYP8</accession>
<reference evidence="1" key="2">
    <citation type="submission" date="2020-09" db="EMBL/GenBank/DDBJ databases">
        <authorList>
            <person name="Sun Q."/>
            <person name="Kim S."/>
        </authorList>
    </citation>
    <scope>NUCLEOTIDE SEQUENCE</scope>
    <source>
        <strain evidence="1">KCTC 32501</strain>
    </source>
</reference>
<dbReference type="EMBL" id="BMZG01000007">
    <property type="protein sequence ID" value="GHA75033.1"/>
    <property type="molecule type" value="Genomic_DNA"/>
</dbReference>
<reference evidence="1" key="1">
    <citation type="journal article" date="2014" name="Int. J. Syst. Evol. Microbiol.">
        <title>Complete genome sequence of Corynebacterium casei LMG S-19264T (=DSM 44701T), isolated from a smear-ripened cheese.</title>
        <authorList>
            <consortium name="US DOE Joint Genome Institute (JGI-PGF)"/>
            <person name="Walter F."/>
            <person name="Albersmeier A."/>
            <person name="Kalinowski J."/>
            <person name="Ruckert C."/>
        </authorList>
    </citation>
    <scope>NUCLEOTIDE SEQUENCE</scope>
    <source>
        <strain evidence="1">KCTC 32501</strain>
    </source>
</reference>
<dbReference type="RefSeq" id="WP_189493345.1">
    <property type="nucleotide sequence ID" value="NZ_BMZG01000007.1"/>
</dbReference>
<dbReference type="Gene3D" id="3.10.450.50">
    <property type="match status" value="1"/>
</dbReference>
<dbReference type="SUPFAM" id="SSF54427">
    <property type="entry name" value="NTF2-like"/>
    <property type="match status" value="1"/>
</dbReference>
<sequence length="137" mass="15386">MNPFGHDVLAPFYKQALTVNTETTPTEVLTGVLAEDFQSQNNNEVKDKATLIKQFEFLWKLIPDLKFEPKQKVVEGNTVVIRSIASGTPKGNFMGIECDGTKSFCIDTTDIHTIENGQIKHVYHIEDWASAMKQLKA</sequence>
<dbReference type="Proteomes" id="UP000614287">
    <property type="component" value="Unassembled WGS sequence"/>
</dbReference>
<gene>
    <name evidence="1" type="ORF">GCM10009007_15190</name>
</gene>
<protein>
    <recommendedName>
        <fullName evidence="3">SnoaL-like polyketide cyclase</fullName>
    </recommendedName>
</protein>
<name>A0A8J3FYP8_9BURK</name>
<dbReference type="PANTHER" id="PTHR38436:SF1">
    <property type="entry name" value="ESTER CYCLASE"/>
    <property type="match status" value="1"/>
</dbReference>
<organism evidence="1 2">
    <name type="scientific">Formosimonas limnophila</name>
    <dbReference type="NCBI Taxonomy" id="1384487"/>
    <lineage>
        <taxon>Bacteria</taxon>
        <taxon>Pseudomonadati</taxon>
        <taxon>Pseudomonadota</taxon>
        <taxon>Betaproteobacteria</taxon>
        <taxon>Burkholderiales</taxon>
        <taxon>Burkholderiaceae</taxon>
        <taxon>Formosimonas</taxon>
    </lineage>
</organism>
<evidence type="ECO:0000313" key="1">
    <source>
        <dbReference type="EMBL" id="GHA75033.1"/>
    </source>
</evidence>
<dbReference type="AlphaFoldDB" id="A0A8J3FYP8"/>